<evidence type="ECO:0000313" key="1">
    <source>
        <dbReference type="EMBL" id="CAG8757452.1"/>
    </source>
</evidence>
<accession>A0ACA9QM95</accession>
<name>A0ACA9QM95_9GLOM</name>
<feature type="non-terminal residue" evidence="1">
    <location>
        <position position="82"/>
    </location>
</feature>
<comment type="caution">
    <text evidence="1">The sequence shown here is derived from an EMBL/GenBank/DDBJ whole genome shotgun (WGS) entry which is preliminary data.</text>
</comment>
<dbReference type="Proteomes" id="UP000789702">
    <property type="component" value="Unassembled WGS sequence"/>
</dbReference>
<keyword evidence="2" id="KW-1185">Reference proteome</keyword>
<feature type="non-terminal residue" evidence="1">
    <location>
        <position position="1"/>
    </location>
</feature>
<protein>
    <submittedName>
        <fullName evidence="1">4329_t:CDS:1</fullName>
    </submittedName>
</protein>
<gene>
    <name evidence="1" type="ORF">DHETER_LOCUS15048</name>
</gene>
<evidence type="ECO:0000313" key="2">
    <source>
        <dbReference type="Proteomes" id="UP000789702"/>
    </source>
</evidence>
<reference evidence="1" key="1">
    <citation type="submission" date="2021-06" db="EMBL/GenBank/DDBJ databases">
        <authorList>
            <person name="Kallberg Y."/>
            <person name="Tangrot J."/>
            <person name="Rosling A."/>
        </authorList>
    </citation>
    <scope>NUCLEOTIDE SEQUENCE</scope>
    <source>
        <strain evidence="1">IL203A</strain>
    </source>
</reference>
<proteinExistence type="predicted"/>
<dbReference type="EMBL" id="CAJVPU010049445">
    <property type="protein sequence ID" value="CAG8757452.1"/>
    <property type="molecule type" value="Genomic_DNA"/>
</dbReference>
<sequence length="82" mass="9288">TPQKKRVFVNSDFSVTKDFNKKLLKLQKLRCTVSFNLDKSNQFRNKKNNTNERSNMAVSGGQYRAIGATLLLSSASFTGRNK</sequence>
<organism evidence="1 2">
    <name type="scientific">Dentiscutata heterogama</name>
    <dbReference type="NCBI Taxonomy" id="1316150"/>
    <lineage>
        <taxon>Eukaryota</taxon>
        <taxon>Fungi</taxon>
        <taxon>Fungi incertae sedis</taxon>
        <taxon>Mucoromycota</taxon>
        <taxon>Glomeromycotina</taxon>
        <taxon>Glomeromycetes</taxon>
        <taxon>Diversisporales</taxon>
        <taxon>Gigasporaceae</taxon>
        <taxon>Dentiscutata</taxon>
    </lineage>
</organism>